<accession>A0AAD8AQY4</accession>
<organism evidence="6 7">
    <name type="scientific">Biomphalaria pfeifferi</name>
    <name type="common">Bloodfluke planorb</name>
    <name type="synonym">Freshwater snail</name>
    <dbReference type="NCBI Taxonomy" id="112525"/>
    <lineage>
        <taxon>Eukaryota</taxon>
        <taxon>Metazoa</taxon>
        <taxon>Spiralia</taxon>
        <taxon>Lophotrochozoa</taxon>
        <taxon>Mollusca</taxon>
        <taxon>Gastropoda</taxon>
        <taxon>Heterobranchia</taxon>
        <taxon>Euthyneura</taxon>
        <taxon>Panpulmonata</taxon>
        <taxon>Hygrophila</taxon>
        <taxon>Lymnaeoidea</taxon>
        <taxon>Planorbidae</taxon>
        <taxon>Biomphalaria</taxon>
    </lineage>
</organism>
<evidence type="ECO:0000256" key="1">
    <source>
        <dbReference type="ARBA" id="ARBA00004257"/>
    </source>
</evidence>
<name>A0AAD8AQY4_BIOPF</name>
<dbReference type="PANTHER" id="PTHR10984">
    <property type="entry name" value="ENDOPLASMIC RETICULUM-GOLGI INTERMEDIATE COMPARTMENT PROTEIN"/>
    <property type="match status" value="1"/>
</dbReference>
<reference evidence="6" key="2">
    <citation type="submission" date="2023-04" db="EMBL/GenBank/DDBJ databases">
        <authorList>
            <person name="Bu L."/>
            <person name="Lu L."/>
            <person name="Laidemitt M.R."/>
            <person name="Zhang S.M."/>
            <person name="Mutuku M."/>
            <person name="Mkoji G."/>
            <person name="Steinauer M."/>
            <person name="Loker E.S."/>
        </authorList>
    </citation>
    <scope>NUCLEOTIDE SEQUENCE</scope>
    <source>
        <strain evidence="6">KasaAsao</strain>
        <tissue evidence="6">Whole Snail</tissue>
    </source>
</reference>
<dbReference type="GO" id="GO:0005789">
    <property type="term" value="C:endoplasmic reticulum membrane"/>
    <property type="evidence" value="ECO:0007669"/>
    <property type="project" value="TreeGrafter"/>
</dbReference>
<feature type="domain" description="Endoplasmic reticulum vesicle transporter C-terminal" evidence="5">
    <location>
        <begin position="1"/>
        <end position="90"/>
    </location>
</feature>
<gene>
    <name evidence="6" type="ORF">Bpfe_029816</name>
</gene>
<protein>
    <recommendedName>
        <fullName evidence="3">Endoplasmic reticulum-Golgi intermediate compartment protein 3</fullName>
    </recommendedName>
</protein>
<dbReference type="InterPro" id="IPR012936">
    <property type="entry name" value="Erv_C"/>
</dbReference>
<keyword evidence="4" id="KW-0472">Membrane</keyword>
<evidence type="ECO:0000256" key="2">
    <source>
        <dbReference type="ARBA" id="ARBA00005648"/>
    </source>
</evidence>
<evidence type="ECO:0000256" key="4">
    <source>
        <dbReference type="SAM" id="Phobius"/>
    </source>
</evidence>
<comment type="similarity">
    <text evidence="2">Belongs to the ERGIC family.</text>
</comment>
<sequence length="110" mass="12475">MMFQYFIKIVPTTYTNVNRETLYTNQYSVTKHSKTTNSILGDSGLPGVFFSYELSPLMVKYTEKKRSFLHFLTEVCAIIGGIFTVASLIDSFIYHSSRVIAKKIELGKAS</sequence>
<dbReference type="Pfam" id="PF07970">
    <property type="entry name" value="COPIIcoated_ERV"/>
    <property type="match status" value="1"/>
</dbReference>
<comment type="caution">
    <text evidence="6">The sequence shown here is derived from an EMBL/GenBank/DDBJ whole genome shotgun (WGS) entry which is preliminary data.</text>
</comment>
<reference evidence="6" key="1">
    <citation type="journal article" date="2023" name="PLoS Negl. Trop. Dis.">
        <title>A genome sequence for Biomphalaria pfeifferi, the major vector snail for the human-infecting parasite Schistosoma mansoni.</title>
        <authorList>
            <person name="Bu L."/>
            <person name="Lu L."/>
            <person name="Laidemitt M.R."/>
            <person name="Zhang S.M."/>
            <person name="Mutuku M."/>
            <person name="Mkoji G."/>
            <person name="Steinauer M."/>
            <person name="Loker E.S."/>
        </authorList>
    </citation>
    <scope>NUCLEOTIDE SEQUENCE</scope>
    <source>
        <strain evidence="6">KasaAsao</strain>
    </source>
</reference>
<feature type="transmembrane region" description="Helical" evidence="4">
    <location>
        <begin position="68"/>
        <end position="89"/>
    </location>
</feature>
<dbReference type="InterPro" id="IPR045888">
    <property type="entry name" value="Erv"/>
</dbReference>
<evidence type="ECO:0000313" key="7">
    <source>
        <dbReference type="Proteomes" id="UP001233172"/>
    </source>
</evidence>
<dbReference type="GO" id="GO:0000139">
    <property type="term" value="C:Golgi membrane"/>
    <property type="evidence" value="ECO:0007669"/>
    <property type="project" value="TreeGrafter"/>
</dbReference>
<comment type="subcellular location">
    <subcellularLocation>
        <location evidence="1">Golgi apparatus</location>
        <location evidence="1">cis-Golgi network membrane</location>
        <topology evidence="1">Multi-pass membrane protein</topology>
    </subcellularLocation>
</comment>
<dbReference type="Proteomes" id="UP001233172">
    <property type="component" value="Unassembled WGS sequence"/>
</dbReference>
<dbReference type="EMBL" id="JASAOG010000307">
    <property type="protein sequence ID" value="KAK0040756.1"/>
    <property type="molecule type" value="Genomic_DNA"/>
</dbReference>
<evidence type="ECO:0000259" key="5">
    <source>
        <dbReference type="Pfam" id="PF07970"/>
    </source>
</evidence>
<evidence type="ECO:0000313" key="6">
    <source>
        <dbReference type="EMBL" id="KAK0040756.1"/>
    </source>
</evidence>
<dbReference type="GO" id="GO:0030134">
    <property type="term" value="C:COPII-coated ER to Golgi transport vesicle"/>
    <property type="evidence" value="ECO:0007669"/>
    <property type="project" value="TreeGrafter"/>
</dbReference>
<keyword evidence="4" id="KW-0812">Transmembrane</keyword>
<evidence type="ECO:0000256" key="3">
    <source>
        <dbReference type="ARBA" id="ARBA00040493"/>
    </source>
</evidence>
<dbReference type="GO" id="GO:0006890">
    <property type="term" value="P:retrograde vesicle-mediated transport, Golgi to endoplasmic reticulum"/>
    <property type="evidence" value="ECO:0007669"/>
    <property type="project" value="TreeGrafter"/>
</dbReference>
<dbReference type="GO" id="GO:0006888">
    <property type="term" value="P:endoplasmic reticulum to Golgi vesicle-mediated transport"/>
    <property type="evidence" value="ECO:0007669"/>
    <property type="project" value="TreeGrafter"/>
</dbReference>
<keyword evidence="7" id="KW-1185">Reference proteome</keyword>
<dbReference type="AlphaFoldDB" id="A0AAD8AQY4"/>
<dbReference type="PANTHER" id="PTHR10984:SF25">
    <property type="entry name" value="ENDOPLASMIC RETICULUM-GOLGI INTERMEDIATE COMPARTMENT PROTEIN 3"/>
    <property type="match status" value="1"/>
</dbReference>
<proteinExistence type="inferred from homology"/>
<keyword evidence="4" id="KW-1133">Transmembrane helix</keyword>